<evidence type="ECO:0000256" key="2">
    <source>
        <dbReference type="ARBA" id="ARBA00008611"/>
    </source>
</evidence>
<dbReference type="GO" id="GO:0008792">
    <property type="term" value="F:arginine decarboxylase activity"/>
    <property type="evidence" value="ECO:0007669"/>
    <property type="project" value="UniProtKB-EC"/>
</dbReference>
<dbReference type="Proteomes" id="UP000032233">
    <property type="component" value="Unassembled WGS sequence"/>
</dbReference>
<keyword evidence="5" id="KW-0210">Decarboxylase</keyword>
<dbReference type="PANTHER" id="PTHR40438:SF1">
    <property type="entry name" value="PYRUVOYL-DEPENDENT ARGININE DECARBOXYLASE"/>
    <property type="match status" value="1"/>
</dbReference>
<dbReference type="RefSeq" id="WP_044347052.1">
    <property type="nucleotide sequence ID" value="NZ_AZAC01000004.1"/>
</dbReference>
<evidence type="ECO:0000313" key="9">
    <source>
        <dbReference type="EMBL" id="KIX15121.1"/>
    </source>
</evidence>
<evidence type="ECO:0000313" key="10">
    <source>
        <dbReference type="Proteomes" id="UP000032233"/>
    </source>
</evidence>
<evidence type="ECO:0000256" key="7">
    <source>
        <dbReference type="ARBA" id="ARBA00023317"/>
    </source>
</evidence>
<comment type="catalytic activity">
    <reaction evidence="8">
        <text>L-arginine + H(+) = agmatine + CO2</text>
        <dbReference type="Rhea" id="RHEA:17641"/>
        <dbReference type="ChEBI" id="CHEBI:15378"/>
        <dbReference type="ChEBI" id="CHEBI:16526"/>
        <dbReference type="ChEBI" id="CHEBI:32682"/>
        <dbReference type="ChEBI" id="CHEBI:58145"/>
        <dbReference type="EC" id="4.1.1.19"/>
    </reaction>
</comment>
<dbReference type="EC" id="4.1.1.19" evidence="3"/>
<evidence type="ECO:0000256" key="3">
    <source>
        <dbReference type="ARBA" id="ARBA00012426"/>
    </source>
</evidence>
<dbReference type="Gene3D" id="3.30.60.30">
    <property type="match status" value="1"/>
</dbReference>
<evidence type="ECO:0000256" key="4">
    <source>
        <dbReference type="ARBA" id="ARBA00014727"/>
    </source>
</evidence>
<evidence type="ECO:0000256" key="6">
    <source>
        <dbReference type="ARBA" id="ARBA00023239"/>
    </source>
</evidence>
<sequence>MLVPKYIYLTKGKGIHREKLASFELALRDAGVSAQNLVYVSSIFPPHCKLISRQKGEAMLKPGQILFCVMARNQTNEPHRLLSSSIGLALPADGSHYGYLSEHKGFGENARQTGDYAEDLAAEMLANSLGIDFDIDQSWDEKKQVFRLSGKIVRTSACTQTAVGPKEGKWVTTVAAAVMIMSWMETENNG</sequence>
<evidence type="ECO:0000256" key="1">
    <source>
        <dbReference type="ARBA" id="ARBA00001928"/>
    </source>
</evidence>
<dbReference type="GO" id="GO:0006527">
    <property type="term" value="P:L-arginine catabolic process"/>
    <property type="evidence" value="ECO:0007669"/>
    <property type="project" value="InterPro"/>
</dbReference>
<accession>A0A0D2JHA3</accession>
<dbReference type="STRING" id="1429043.X474_05010"/>
<keyword evidence="6" id="KW-0456">Lyase</keyword>
<dbReference type="Gene3D" id="3.50.20.10">
    <property type="entry name" value="Pyruvoyl-Dependent Histidine Decarboxylase, subunit B"/>
    <property type="match status" value="1"/>
</dbReference>
<dbReference type="SFLD" id="SFLDG01170">
    <property type="entry name" value="Pyruvoyl-dependent_arginine_de"/>
    <property type="match status" value="1"/>
</dbReference>
<proteinExistence type="inferred from homology"/>
<dbReference type="OrthoDB" id="9783061at2"/>
<dbReference type="SUPFAM" id="SSF56271">
    <property type="entry name" value="Pyruvoyl-dependent histidine and arginine decarboxylases"/>
    <property type="match status" value="1"/>
</dbReference>
<comment type="caution">
    <text evidence="9">The sequence shown here is derived from an EMBL/GenBank/DDBJ whole genome shotgun (WGS) entry which is preliminary data.</text>
</comment>
<keyword evidence="7" id="KW-0670">Pyruvate</keyword>
<comment type="similarity">
    <text evidence="2">Belongs to the pyruvoyl-dependent arginine decarboxylase family.</text>
</comment>
<dbReference type="InterPro" id="IPR002724">
    <property type="entry name" value="Pyruvoyl-dep_arg_deCO2ase"/>
</dbReference>
<dbReference type="Pfam" id="PF01862">
    <property type="entry name" value="PvlArgDC"/>
    <property type="match status" value="1"/>
</dbReference>
<dbReference type="EMBL" id="AZAC01000004">
    <property type="protein sequence ID" value="KIX15121.1"/>
    <property type="molecule type" value="Genomic_DNA"/>
</dbReference>
<evidence type="ECO:0000256" key="5">
    <source>
        <dbReference type="ARBA" id="ARBA00022793"/>
    </source>
</evidence>
<keyword evidence="10" id="KW-1185">Reference proteome</keyword>
<dbReference type="InterPro" id="IPR016104">
    <property type="entry name" value="Pyr-dep_his/arg-deCO2ase"/>
</dbReference>
<comment type="cofactor">
    <cofactor evidence="1">
        <name>pyruvate</name>
        <dbReference type="ChEBI" id="CHEBI:15361"/>
    </cofactor>
</comment>
<gene>
    <name evidence="9" type="ORF">X474_05010</name>
</gene>
<dbReference type="InParanoid" id="A0A0D2JHA3"/>
<dbReference type="AlphaFoldDB" id="A0A0D2JHA3"/>
<protein>
    <recommendedName>
        <fullName evidence="4">Pyruvoyl-dependent arginine decarboxylase AaxB</fullName>
        <ecNumber evidence="3">4.1.1.19</ecNumber>
    </recommendedName>
</protein>
<dbReference type="PIRSF" id="PIRSF005216">
    <property type="entry name" value="Pyruvoyl-dep_arg_deCO2ase"/>
    <property type="match status" value="1"/>
</dbReference>
<evidence type="ECO:0000256" key="8">
    <source>
        <dbReference type="ARBA" id="ARBA00049309"/>
    </source>
</evidence>
<name>A0A0D2JHA3_9BACT</name>
<dbReference type="PANTHER" id="PTHR40438">
    <property type="entry name" value="PYRUVOYL-DEPENDENT ARGININE DECARBOXYLASE"/>
    <property type="match status" value="1"/>
</dbReference>
<dbReference type="InterPro" id="IPR016105">
    <property type="entry name" value="Pyr-dep_his/arg-deCO2ase_sand"/>
</dbReference>
<reference evidence="9 10" key="1">
    <citation type="submission" date="2013-11" db="EMBL/GenBank/DDBJ databases">
        <title>Metagenomic analysis of a methanogenic consortium involved in long chain n-alkane degradation.</title>
        <authorList>
            <person name="Davidova I.A."/>
            <person name="Callaghan A.V."/>
            <person name="Wawrik B."/>
            <person name="Pruitt S."/>
            <person name="Marks C."/>
            <person name="Duncan K.E."/>
            <person name="Suflita J.M."/>
        </authorList>
    </citation>
    <scope>NUCLEOTIDE SEQUENCE [LARGE SCALE GENOMIC DNA]</scope>
    <source>
        <strain evidence="9 10">SPR</strain>
    </source>
</reference>
<dbReference type="HAMAP" id="MF_01404">
    <property type="entry name" value="PvlArgDC"/>
    <property type="match status" value="1"/>
</dbReference>
<organism evidence="9 10">
    <name type="scientific">Dethiosulfatarculus sandiegensis</name>
    <dbReference type="NCBI Taxonomy" id="1429043"/>
    <lineage>
        <taxon>Bacteria</taxon>
        <taxon>Pseudomonadati</taxon>
        <taxon>Thermodesulfobacteriota</taxon>
        <taxon>Desulfarculia</taxon>
        <taxon>Desulfarculales</taxon>
        <taxon>Desulfarculaceae</taxon>
        <taxon>Dethiosulfatarculus</taxon>
    </lineage>
</organism>
<dbReference type="SFLD" id="SFLDS00055">
    <property type="entry name" value="Pyruvoyl-Dependent_Histidine/A"/>
    <property type="match status" value="1"/>
</dbReference>